<feature type="compositionally biased region" description="Polar residues" evidence="1">
    <location>
        <begin position="164"/>
        <end position="178"/>
    </location>
</feature>
<dbReference type="RefSeq" id="XP_030985793.1">
    <property type="nucleotide sequence ID" value="XM_031124258.1"/>
</dbReference>
<name>A0A6P8BEX2_PYRGI</name>
<evidence type="ECO:0000256" key="1">
    <source>
        <dbReference type="SAM" id="MobiDB-lite"/>
    </source>
</evidence>
<accession>A0A6P8BEX2</accession>
<dbReference type="GeneID" id="41959167"/>
<dbReference type="AlphaFoldDB" id="A0A6P8BEX2"/>
<reference evidence="5" key="2">
    <citation type="submission" date="2019-10" db="EMBL/GenBank/DDBJ databases">
        <authorList>
            <consortium name="NCBI Genome Project"/>
        </authorList>
    </citation>
    <scope>NUCLEOTIDE SEQUENCE</scope>
    <source>
        <strain evidence="5">NI907</strain>
    </source>
</reference>
<evidence type="ECO:0000256" key="3">
    <source>
        <dbReference type="SAM" id="SignalP"/>
    </source>
</evidence>
<feature type="chain" id="PRO_5028365195" evidence="3">
    <location>
        <begin position="19"/>
        <end position="219"/>
    </location>
</feature>
<keyword evidence="4" id="KW-1185">Reference proteome</keyword>
<reference evidence="5" key="1">
    <citation type="journal article" date="2019" name="Mol. Biol. Evol.">
        <title>Blast fungal genomes show frequent chromosomal changes, gene gains and losses, and effector gene turnover.</title>
        <authorList>
            <person name="Gomez Luciano L.B."/>
            <person name="Jason Tsai I."/>
            <person name="Chuma I."/>
            <person name="Tosa Y."/>
            <person name="Chen Y.H."/>
            <person name="Li J.Y."/>
            <person name="Li M.Y."/>
            <person name="Jade Lu M.Y."/>
            <person name="Nakayashiki H."/>
            <person name="Li W.H."/>
        </authorList>
    </citation>
    <scope>NUCLEOTIDE SEQUENCE</scope>
    <source>
        <strain evidence="5">NI907</strain>
    </source>
</reference>
<dbReference type="KEGG" id="pgri:PgNI_04207"/>
<evidence type="ECO:0000313" key="4">
    <source>
        <dbReference type="Proteomes" id="UP000515153"/>
    </source>
</evidence>
<keyword evidence="3" id="KW-0732">Signal</keyword>
<feature type="signal peptide" evidence="3">
    <location>
        <begin position="1"/>
        <end position="18"/>
    </location>
</feature>
<sequence length="219" mass="23660">MHIKALYAIAGFTHLVIAGPTVRPVENLPPIGPPPPRFVHGEIKRASVPEVKNYPGGFADTGAACPNLRAYDRAVAGNHGTLHRRFDPGTLILIGGVSCLVLGLSAASLSVLYHKLIRQIGKEDAKAVIDELKGKSSTNLAKVIEIIEKDPQTKKILRDYYYSNTDESSSEGKSNAGSRKSWRQGKERVTGFFRRKKVGASSPLAAYVKGSELRPSASI</sequence>
<gene>
    <name evidence="5" type="ORF">PgNI_04207</name>
</gene>
<keyword evidence="2" id="KW-0472">Membrane</keyword>
<keyword evidence="2" id="KW-1133">Transmembrane helix</keyword>
<reference evidence="5" key="3">
    <citation type="submission" date="2025-08" db="UniProtKB">
        <authorList>
            <consortium name="RefSeq"/>
        </authorList>
    </citation>
    <scope>IDENTIFICATION</scope>
    <source>
        <strain evidence="5">NI907</strain>
    </source>
</reference>
<evidence type="ECO:0000256" key="2">
    <source>
        <dbReference type="SAM" id="Phobius"/>
    </source>
</evidence>
<dbReference type="Proteomes" id="UP000515153">
    <property type="component" value="Unplaced"/>
</dbReference>
<feature type="region of interest" description="Disordered" evidence="1">
    <location>
        <begin position="164"/>
        <end position="184"/>
    </location>
</feature>
<protein>
    <submittedName>
        <fullName evidence="5">Uncharacterized protein</fullName>
    </submittedName>
</protein>
<keyword evidence="2" id="KW-0812">Transmembrane</keyword>
<organism evidence="4 5">
    <name type="scientific">Pyricularia grisea</name>
    <name type="common">Crabgrass-specific blast fungus</name>
    <name type="synonym">Magnaporthe grisea</name>
    <dbReference type="NCBI Taxonomy" id="148305"/>
    <lineage>
        <taxon>Eukaryota</taxon>
        <taxon>Fungi</taxon>
        <taxon>Dikarya</taxon>
        <taxon>Ascomycota</taxon>
        <taxon>Pezizomycotina</taxon>
        <taxon>Sordariomycetes</taxon>
        <taxon>Sordariomycetidae</taxon>
        <taxon>Magnaporthales</taxon>
        <taxon>Pyriculariaceae</taxon>
        <taxon>Pyricularia</taxon>
    </lineage>
</organism>
<evidence type="ECO:0000313" key="5">
    <source>
        <dbReference type="RefSeq" id="XP_030985793.1"/>
    </source>
</evidence>
<feature type="transmembrane region" description="Helical" evidence="2">
    <location>
        <begin position="91"/>
        <end position="113"/>
    </location>
</feature>
<proteinExistence type="predicted"/>